<evidence type="ECO:0000313" key="1">
    <source>
        <dbReference type="EMBL" id="KAK0413344.1"/>
    </source>
</evidence>
<dbReference type="Proteomes" id="UP001175271">
    <property type="component" value="Unassembled WGS sequence"/>
</dbReference>
<organism evidence="1 2">
    <name type="scientific">Steinernema hermaphroditum</name>
    <dbReference type="NCBI Taxonomy" id="289476"/>
    <lineage>
        <taxon>Eukaryota</taxon>
        <taxon>Metazoa</taxon>
        <taxon>Ecdysozoa</taxon>
        <taxon>Nematoda</taxon>
        <taxon>Chromadorea</taxon>
        <taxon>Rhabditida</taxon>
        <taxon>Tylenchina</taxon>
        <taxon>Panagrolaimomorpha</taxon>
        <taxon>Strongyloidoidea</taxon>
        <taxon>Steinernematidae</taxon>
        <taxon>Steinernema</taxon>
    </lineage>
</organism>
<comment type="caution">
    <text evidence="1">The sequence shown here is derived from an EMBL/GenBank/DDBJ whole genome shotgun (WGS) entry which is preliminary data.</text>
</comment>
<dbReference type="AlphaFoldDB" id="A0AA39LXW5"/>
<evidence type="ECO:0000313" key="2">
    <source>
        <dbReference type="Proteomes" id="UP001175271"/>
    </source>
</evidence>
<accession>A0AA39LXW5</accession>
<keyword evidence="2" id="KW-1185">Reference proteome</keyword>
<reference evidence="1" key="1">
    <citation type="submission" date="2023-06" db="EMBL/GenBank/DDBJ databases">
        <title>Genomic analysis of the entomopathogenic nematode Steinernema hermaphroditum.</title>
        <authorList>
            <person name="Schwarz E.M."/>
            <person name="Heppert J.K."/>
            <person name="Baniya A."/>
            <person name="Schwartz H.T."/>
            <person name="Tan C.-H."/>
            <person name="Antoshechkin I."/>
            <person name="Sternberg P.W."/>
            <person name="Goodrich-Blair H."/>
            <person name="Dillman A.R."/>
        </authorList>
    </citation>
    <scope>NUCLEOTIDE SEQUENCE</scope>
    <source>
        <strain evidence="1">PS9179</strain>
        <tissue evidence="1">Whole animal</tissue>
    </source>
</reference>
<name>A0AA39LXW5_9BILA</name>
<dbReference type="EMBL" id="JAUCMV010000003">
    <property type="protein sequence ID" value="KAK0413344.1"/>
    <property type="molecule type" value="Genomic_DNA"/>
</dbReference>
<sequence length="113" mass="12834">MRASSMKPEMVPFRSVNMPLIDGETHAEETDGFLMDMLDYSLDASRIWRDKFEIRKFNLDGHKLRGRMLPLSKADARTSLLVSAYNDGGFRLVLHPAILMDLPCCTPSPYTPD</sequence>
<proteinExistence type="predicted"/>
<protein>
    <submittedName>
        <fullName evidence="1">Uncharacterized protein</fullName>
    </submittedName>
</protein>
<gene>
    <name evidence="1" type="ORF">QR680_006746</name>
</gene>